<name>A0A8T1D2V0_9STRA</name>
<proteinExistence type="predicted"/>
<gene>
    <name evidence="1" type="ORF">PC117_g13529</name>
</gene>
<evidence type="ECO:0000313" key="2">
    <source>
        <dbReference type="Proteomes" id="UP000736787"/>
    </source>
</evidence>
<protein>
    <submittedName>
        <fullName evidence="1">Uncharacterized protein</fullName>
    </submittedName>
</protein>
<organism evidence="1 2">
    <name type="scientific">Phytophthora cactorum</name>
    <dbReference type="NCBI Taxonomy" id="29920"/>
    <lineage>
        <taxon>Eukaryota</taxon>
        <taxon>Sar</taxon>
        <taxon>Stramenopiles</taxon>
        <taxon>Oomycota</taxon>
        <taxon>Peronosporomycetes</taxon>
        <taxon>Peronosporales</taxon>
        <taxon>Peronosporaceae</taxon>
        <taxon>Phytophthora</taxon>
    </lineage>
</organism>
<dbReference type="EMBL" id="RCMK01000398">
    <property type="protein sequence ID" value="KAG2931222.1"/>
    <property type="molecule type" value="Genomic_DNA"/>
</dbReference>
<dbReference type="AlphaFoldDB" id="A0A8T1D2V0"/>
<sequence length="78" mass="7679">MAAVVAATPQTLASPARASTTPARATLQGAKRVAITAQGVFCDLSRLGKGRVCVVGGAPLVSGPVSEGDLSGSSHALY</sequence>
<reference evidence="1" key="1">
    <citation type="submission" date="2018-10" db="EMBL/GenBank/DDBJ databases">
        <title>Effector identification in a new, highly contiguous assembly of the strawberry crown rot pathogen Phytophthora cactorum.</title>
        <authorList>
            <person name="Armitage A.D."/>
            <person name="Nellist C.F."/>
            <person name="Bates H."/>
            <person name="Vickerstaff R.J."/>
            <person name="Harrison R.J."/>
        </authorList>
    </citation>
    <scope>NUCLEOTIDE SEQUENCE</scope>
    <source>
        <strain evidence="1">4040</strain>
    </source>
</reference>
<dbReference type="Proteomes" id="UP000736787">
    <property type="component" value="Unassembled WGS sequence"/>
</dbReference>
<evidence type="ECO:0000313" key="1">
    <source>
        <dbReference type="EMBL" id="KAG2931222.1"/>
    </source>
</evidence>
<accession>A0A8T1D2V0</accession>
<comment type="caution">
    <text evidence="1">The sequence shown here is derived from an EMBL/GenBank/DDBJ whole genome shotgun (WGS) entry which is preliminary data.</text>
</comment>